<dbReference type="OMA" id="DVMCAVQ"/>
<proteinExistence type="predicted"/>
<name>E2AGQ5_CAMFO</name>
<dbReference type="PANTHER" id="PTHR21261">
    <property type="entry name" value="BEAT PROTEIN"/>
    <property type="match status" value="1"/>
</dbReference>
<feature type="domain" description="CD47 immunoglobulin-like" evidence="1">
    <location>
        <begin position="7"/>
        <end position="109"/>
    </location>
</feature>
<sequence>MFTESWQLIIKSINVPDIIKVNNDYIILDCDYDLENTSSQGLVVKWFFNTNRVVYQWIYGRQPLADEPAAKYVDLTYKASDDPYTEYRAMKLNKPGIDLTGEYTCVISTFEDERTANASMIVYSTEEKFDLLYRRKTVDNKDGVEITCLAEGLYPQPTLDISIENLSTYSIELRDDGLYNILSRVALLDEDLLEATIVKCLLSIPKAAYNVSRKTVYYIG</sequence>
<dbReference type="InParanoid" id="E2AGQ5"/>
<dbReference type="InterPro" id="IPR013783">
    <property type="entry name" value="Ig-like_fold"/>
</dbReference>
<accession>E2AGQ5</accession>
<dbReference type="Proteomes" id="UP000000311">
    <property type="component" value="Unassembled WGS sequence"/>
</dbReference>
<evidence type="ECO:0000313" key="3">
    <source>
        <dbReference type="Proteomes" id="UP000000311"/>
    </source>
</evidence>
<organism evidence="3">
    <name type="scientific">Camponotus floridanus</name>
    <name type="common">Florida carpenter ant</name>
    <dbReference type="NCBI Taxonomy" id="104421"/>
    <lineage>
        <taxon>Eukaryota</taxon>
        <taxon>Metazoa</taxon>
        <taxon>Ecdysozoa</taxon>
        <taxon>Arthropoda</taxon>
        <taxon>Hexapoda</taxon>
        <taxon>Insecta</taxon>
        <taxon>Pterygota</taxon>
        <taxon>Neoptera</taxon>
        <taxon>Endopterygota</taxon>
        <taxon>Hymenoptera</taxon>
        <taxon>Apocrita</taxon>
        <taxon>Aculeata</taxon>
        <taxon>Formicoidea</taxon>
        <taxon>Formicidae</taxon>
        <taxon>Formicinae</taxon>
        <taxon>Camponotus</taxon>
    </lineage>
</organism>
<dbReference type="AlphaFoldDB" id="E2AGQ5"/>
<dbReference type="SUPFAM" id="SSF48726">
    <property type="entry name" value="Immunoglobulin"/>
    <property type="match status" value="2"/>
</dbReference>
<reference evidence="2 3" key="1">
    <citation type="journal article" date="2010" name="Science">
        <title>Genomic comparison of the ants Camponotus floridanus and Harpegnathos saltator.</title>
        <authorList>
            <person name="Bonasio R."/>
            <person name="Zhang G."/>
            <person name="Ye C."/>
            <person name="Mutti N.S."/>
            <person name="Fang X."/>
            <person name="Qin N."/>
            <person name="Donahue G."/>
            <person name="Yang P."/>
            <person name="Li Q."/>
            <person name="Li C."/>
            <person name="Zhang P."/>
            <person name="Huang Z."/>
            <person name="Berger S.L."/>
            <person name="Reinberg D."/>
            <person name="Wang J."/>
            <person name="Liebig J."/>
        </authorList>
    </citation>
    <scope>NUCLEOTIDE SEQUENCE [LARGE SCALE GENOMIC DNA]</scope>
    <source>
        <strain evidence="3">C129</strain>
    </source>
</reference>
<dbReference type="PANTHER" id="PTHR21261:SF2">
    <property type="entry name" value="GH04238P-RELATED"/>
    <property type="match status" value="1"/>
</dbReference>
<dbReference type="Gene3D" id="2.60.40.10">
    <property type="entry name" value="Immunoglobulins"/>
    <property type="match status" value="1"/>
</dbReference>
<dbReference type="InterPro" id="IPR013270">
    <property type="entry name" value="CD47_Vset"/>
</dbReference>
<evidence type="ECO:0000259" key="1">
    <source>
        <dbReference type="Pfam" id="PF08204"/>
    </source>
</evidence>
<dbReference type="OrthoDB" id="6478865at2759"/>
<dbReference type="Pfam" id="PF08204">
    <property type="entry name" value="V-set_CD47"/>
    <property type="match status" value="1"/>
</dbReference>
<keyword evidence="3" id="KW-1185">Reference proteome</keyword>
<dbReference type="InterPro" id="IPR036179">
    <property type="entry name" value="Ig-like_dom_sf"/>
</dbReference>
<dbReference type="EMBL" id="GL439398">
    <property type="protein sequence ID" value="EFN67384.1"/>
    <property type="molecule type" value="Genomic_DNA"/>
</dbReference>
<protein>
    <recommendedName>
        <fullName evidence="1">CD47 immunoglobulin-like domain-containing protein</fullName>
    </recommendedName>
</protein>
<gene>
    <name evidence="2" type="ORF">EAG_12794</name>
</gene>
<evidence type="ECO:0000313" key="2">
    <source>
        <dbReference type="EMBL" id="EFN67384.1"/>
    </source>
</evidence>